<comment type="similarity">
    <text evidence="1">Belongs to the peptidase S33 family.</text>
</comment>
<name>A0A225AZJ2_TALAT</name>
<dbReference type="InterPro" id="IPR013595">
    <property type="entry name" value="Pept_S33_TAP-like_C"/>
</dbReference>
<dbReference type="AlphaFoldDB" id="A0A225AZJ2"/>
<dbReference type="Proteomes" id="UP000214365">
    <property type="component" value="Unassembled WGS sequence"/>
</dbReference>
<dbReference type="STRING" id="1441469.A0A225AZJ2"/>
<evidence type="ECO:0008006" key="7">
    <source>
        <dbReference type="Google" id="ProtNLM"/>
    </source>
</evidence>
<feature type="domain" description="AB hydrolase-1" evidence="3">
    <location>
        <begin position="114"/>
        <end position="262"/>
    </location>
</feature>
<dbReference type="Gene3D" id="3.40.50.1820">
    <property type="entry name" value="alpha/beta hydrolase"/>
    <property type="match status" value="1"/>
</dbReference>
<comment type="caution">
    <text evidence="5">The sequence shown here is derived from an EMBL/GenBank/DDBJ whole genome shotgun (WGS) entry which is preliminary data.</text>
</comment>
<gene>
    <name evidence="5" type="ORF">UA08_04966</name>
</gene>
<evidence type="ECO:0000313" key="6">
    <source>
        <dbReference type="Proteomes" id="UP000214365"/>
    </source>
</evidence>
<accession>A0A225AZJ2</accession>
<evidence type="ECO:0000256" key="1">
    <source>
        <dbReference type="ARBA" id="ARBA00010088"/>
    </source>
</evidence>
<keyword evidence="6" id="KW-1185">Reference proteome</keyword>
<keyword evidence="2" id="KW-0378">Hydrolase</keyword>
<sequence length="580" mass="65213">MDEKCLPGGPVAIPKREGRRQRQRHRTIIAFVLLCLFIAFKYRQNISVCENRPRTLQYDGEHITWELCGDVKGTPVECSKIDVPMDQFDSQNSDDRTFSIPIIRMRGQNATQNLLLNPGGPGGSGLSLMHRAGSRIRDLVGEGFHLVSFDPRGVNNSTPQASCYPDASTRQKLKPVRSQNIQVDSPEVFAWAQNFVKACYETMGEYAMYINTPQTAADMNSILDALGQRDMVYWGFSYGTLLGQTYATMFPERSKRIIIDGAVDQFEWYGLGFDLASSLIDTDAVLDGFFDLCIKEGSDSCSLALLADSKEELRGLVLSYMEELQKQPIGVYIDNGKHGLLTFDNVWYNGVFPSLYKPQTWSGLADNLYDLLQGNATRSFLAYGDTSGYLGVDDADSVVELNDGLTGPDYWPQDRQSLLDYMLPFYNNSLFDASQDKIFYQRQQWSLPKGHLYVPQNNVTTTHPLLILSTTYDPVCPLIAARSANRAFVGSQIIEVKGYGHCSIAVASLCVAKHLRGYLYEGKVPETYTQCEVDSSYFVRPDETGKFAAQAIFEDSDDREIHLAQLELAREWDFGKPYYF</sequence>
<organism evidence="5 6">
    <name type="scientific">Talaromyces atroroseus</name>
    <dbReference type="NCBI Taxonomy" id="1441469"/>
    <lineage>
        <taxon>Eukaryota</taxon>
        <taxon>Fungi</taxon>
        <taxon>Dikarya</taxon>
        <taxon>Ascomycota</taxon>
        <taxon>Pezizomycotina</taxon>
        <taxon>Eurotiomycetes</taxon>
        <taxon>Eurotiomycetidae</taxon>
        <taxon>Eurotiales</taxon>
        <taxon>Trichocomaceae</taxon>
        <taxon>Talaromyces</taxon>
        <taxon>Talaromyces sect. Trachyspermi</taxon>
    </lineage>
</organism>
<dbReference type="InterPro" id="IPR029058">
    <property type="entry name" value="AB_hydrolase_fold"/>
</dbReference>
<dbReference type="Pfam" id="PF08386">
    <property type="entry name" value="Abhydrolase_4"/>
    <property type="match status" value="1"/>
</dbReference>
<evidence type="ECO:0000256" key="2">
    <source>
        <dbReference type="ARBA" id="ARBA00022801"/>
    </source>
</evidence>
<dbReference type="InterPro" id="IPR000073">
    <property type="entry name" value="AB_hydrolase_1"/>
</dbReference>
<protein>
    <recommendedName>
        <fullName evidence="7">AB hydrolase-1 domain-containing protein</fullName>
    </recommendedName>
</protein>
<evidence type="ECO:0000259" key="4">
    <source>
        <dbReference type="Pfam" id="PF08386"/>
    </source>
</evidence>
<dbReference type="SUPFAM" id="SSF53474">
    <property type="entry name" value="alpha/beta-Hydrolases"/>
    <property type="match status" value="1"/>
</dbReference>
<reference evidence="5 6" key="1">
    <citation type="submission" date="2015-06" db="EMBL/GenBank/DDBJ databases">
        <title>Talaromyces atroroseus IBT 11181 draft genome.</title>
        <authorList>
            <person name="Rasmussen K.B."/>
            <person name="Rasmussen S."/>
            <person name="Petersen B."/>
            <person name="Sicheritz-Ponten T."/>
            <person name="Mortensen U.H."/>
            <person name="Thrane U."/>
        </authorList>
    </citation>
    <scope>NUCLEOTIDE SEQUENCE [LARGE SCALE GENOMIC DNA]</scope>
    <source>
        <strain evidence="5 6">IBT 11181</strain>
    </source>
</reference>
<proteinExistence type="inferred from homology"/>
<dbReference type="PANTHER" id="PTHR43248:SF25">
    <property type="entry name" value="AB HYDROLASE-1 DOMAIN-CONTAINING PROTEIN-RELATED"/>
    <property type="match status" value="1"/>
</dbReference>
<dbReference type="RefSeq" id="XP_020120016.1">
    <property type="nucleotide sequence ID" value="XM_020267295.1"/>
</dbReference>
<evidence type="ECO:0000259" key="3">
    <source>
        <dbReference type="Pfam" id="PF00561"/>
    </source>
</evidence>
<dbReference type="EMBL" id="LFMY01000006">
    <property type="protein sequence ID" value="OKL59895.1"/>
    <property type="molecule type" value="Genomic_DNA"/>
</dbReference>
<dbReference type="Pfam" id="PF00561">
    <property type="entry name" value="Abhydrolase_1"/>
    <property type="match status" value="1"/>
</dbReference>
<dbReference type="PANTHER" id="PTHR43248">
    <property type="entry name" value="2-SUCCINYL-6-HYDROXY-2,4-CYCLOHEXADIENE-1-CARBOXYLATE SYNTHASE"/>
    <property type="match status" value="1"/>
</dbReference>
<dbReference type="OrthoDB" id="425534at2759"/>
<dbReference type="GO" id="GO:0016787">
    <property type="term" value="F:hydrolase activity"/>
    <property type="evidence" value="ECO:0007669"/>
    <property type="project" value="UniProtKB-KW"/>
</dbReference>
<dbReference type="GeneID" id="31004722"/>
<evidence type="ECO:0000313" key="5">
    <source>
        <dbReference type="EMBL" id="OKL59895.1"/>
    </source>
</evidence>
<feature type="domain" description="Peptidase S33 tripeptidyl aminopeptidase-like C-terminal" evidence="4">
    <location>
        <begin position="453"/>
        <end position="531"/>
    </location>
</feature>
<dbReference type="InterPro" id="IPR051601">
    <property type="entry name" value="Serine_prot/Carboxylest_S33"/>
</dbReference>